<evidence type="ECO:0000313" key="2">
    <source>
        <dbReference type="EMBL" id="KAG2491522.1"/>
    </source>
</evidence>
<proteinExistence type="predicted"/>
<accession>A0A835XUR1</accession>
<dbReference type="AlphaFoldDB" id="A0A835XUR1"/>
<comment type="caution">
    <text evidence="2">The sequence shown here is derived from an EMBL/GenBank/DDBJ whole genome shotgun (WGS) entry which is preliminary data.</text>
</comment>
<feature type="region of interest" description="Disordered" evidence="1">
    <location>
        <begin position="46"/>
        <end position="65"/>
    </location>
</feature>
<dbReference type="EMBL" id="JAEHOE010000052">
    <property type="protein sequence ID" value="KAG2491522.1"/>
    <property type="molecule type" value="Genomic_DNA"/>
</dbReference>
<reference evidence="2" key="1">
    <citation type="journal article" date="2020" name="bioRxiv">
        <title>Comparative genomics of Chlamydomonas.</title>
        <authorList>
            <person name="Craig R.J."/>
            <person name="Hasan A.R."/>
            <person name="Ness R.W."/>
            <person name="Keightley P.D."/>
        </authorList>
    </citation>
    <scope>NUCLEOTIDE SEQUENCE</scope>
    <source>
        <strain evidence="2">CCAP 11/70</strain>
    </source>
</reference>
<keyword evidence="3" id="KW-1185">Reference proteome</keyword>
<evidence type="ECO:0000256" key="1">
    <source>
        <dbReference type="SAM" id="MobiDB-lite"/>
    </source>
</evidence>
<name>A0A835XUR1_9CHLO</name>
<sequence length="265" mass="27334">MSVEKGASTEAVLEAARRYGLPRALIHDEMWASLRLRRDEAAGTTGARIRDWGAPSASPPARVPGPLPPPMPLPDLLERAVERLAATTRPTSPGPLHPVLLLLRGSAVRELLADPTALHAWAQQLAKGVAAGGRGPAVAGSLHVSRYRPLATAGAVVVECGYGTAGLAAAEAAAEVARQLVAAGSKSDGAPGGSAEASAAPAACVFEAIQTGLRVNGALMQVLQALWDGAEEGGPGPATGSREGELARLRWLLETWEGLREWLPS</sequence>
<gene>
    <name evidence="2" type="ORF">HYH03_010098</name>
</gene>
<evidence type="ECO:0000313" key="3">
    <source>
        <dbReference type="Proteomes" id="UP000612055"/>
    </source>
</evidence>
<dbReference type="Proteomes" id="UP000612055">
    <property type="component" value="Unassembled WGS sequence"/>
</dbReference>
<organism evidence="2 3">
    <name type="scientific">Edaphochlamys debaryana</name>
    <dbReference type="NCBI Taxonomy" id="47281"/>
    <lineage>
        <taxon>Eukaryota</taxon>
        <taxon>Viridiplantae</taxon>
        <taxon>Chlorophyta</taxon>
        <taxon>core chlorophytes</taxon>
        <taxon>Chlorophyceae</taxon>
        <taxon>CS clade</taxon>
        <taxon>Chlamydomonadales</taxon>
        <taxon>Chlamydomonadales incertae sedis</taxon>
        <taxon>Edaphochlamys</taxon>
    </lineage>
</organism>
<protein>
    <submittedName>
        <fullName evidence="2">Uncharacterized protein</fullName>
    </submittedName>
</protein>